<dbReference type="InterPro" id="IPR013762">
    <property type="entry name" value="Integrase-like_cat_sf"/>
</dbReference>
<dbReference type="Gene3D" id="1.10.443.10">
    <property type="entry name" value="Intergrase catalytic core"/>
    <property type="match status" value="1"/>
</dbReference>
<keyword evidence="4" id="KW-0175">Coiled coil</keyword>
<gene>
    <name evidence="7" type="ORF">GH754_10335</name>
</gene>
<dbReference type="InterPro" id="IPR052925">
    <property type="entry name" value="Phage_Integrase-like_Recomb"/>
</dbReference>
<reference evidence="7 8" key="1">
    <citation type="submission" date="2019-11" db="EMBL/GenBank/DDBJ databases">
        <authorList>
            <person name="Li J."/>
        </authorList>
    </citation>
    <scope>NUCLEOTIDE SEQUENCE [LARGE SCALE GENOMIC DNA]</scope>
    <source>
        <strain evidence="7 8">J4</strain>
    </source>
</reference>
<dbReference type="InterPro" id="IPR002104">
    <property type="entry name" value="Integrase_catalytic"/>
</dbReference>
<comment type="caution">
    <text evidence="7">The sequence shown here is derived from an EMBL/GenBank/DDBJ whole genome shotgun (WGS) entry which is preliminary data.</text>
</comment>
<feature type="domain" description="Core-binding (CB)" evidence="6">
    <location>
        <begin position="17"/>
        <end position="99"/>
    </location>
</feature>
<dbReference type="OrthoDB" id="9815875at2"/>
<accession>A0A6G1X7C5</accession>
<dbReference type="InterPro" id="IPR011010">
    <property type="entry name" value="DNA_brk_join_enz"/>
</dbReference>
<evidence type="ECO:0000256" key="4">
    <source>
        <dbReference type="SAM" id="Coils"/>
    </source>
</evidence>
<dbReference type="Gene3D" id="1.10.150.130">
    <property type="match status" value="1"/>
</dbReference>
<dbReference type="InterPro" id="IPR010998">
    <property type="entry name" value="Integrase_recombinase_N"/>
</dbReference>
<organism evidence="7 8">
    <name type="scientific">Salinibacillus xinjiangensis</name>
    <dbReference type="NCBI Taxonomy" id="1229268"/>
    <lineage>
        <taxon>Bacteria</taxon>
        <taxon>Bacillati</taxon>
        <taxon>Bacillota</taxon>
        <taxon>Bacilli</taxon>
        <taxon>Bacillales</taxon>
        <taxon>Bacillaceae</taxon>
        <taxon>Salinibacillus</taxon>
    </lineage>
</organism>
<dbReference type="PROSITE" id="PS51900">
    <property type="entry name" value="CB"/>
    <property type="match status" value="1"/>
</dbReference>
<keyword evidence="1 3" id="KW-0238">DNA-binding</keyword>
<evidence type="ECO:0000256" key="2">
    <source>
        <dbReference type="ARBA" id="ARBA00023172"/>
    </source>
</evidence>
<dbReference type="Proteomes" id="UP000480185">
    <property type="component" value="Unassembled WGS sequence"/>
</dbReference>
<dbReference type="SUPFAM" id="SSF47823">
    <property type="entry name" value="lambda integrase-like, N-terminal domain"/>
    <property type="match status" value="1"/>
</dbReference>
<evidence type="ECO:0000259" key="5">
    <source>
        <dbReference type="PROSITE" id="PS51898"/>
    </source>
</evidence>
<dbReference type="PANTHER" id="PTHR34605">
    <property type="entry name" value="PHAGE_INTEGRASE DOMAIN-CONTAINING PROTEIN"/>
    <property type="match status" value="1"/>
</dbReference>
<name>A0A6G1X7C5_9BACI</name>
<evidence type="ECO:0000313" key="7">
    <source>
        <dbReference type="EMBL" id="MRG86708.1"/>
    </source>
</evidence>
<dbReference type="EMBL" id="WJNH01000006">
    <property type="protein sequence ID" value="MRG86708.1"/>
    <property type="molecule type" value="Genomic_DNA"/>
</dbReference>
<evidence type="ECO:0000256" key="1">
    <source>
        <dbReference type="ARBA" id="ARBA00023125"/>
    </source>
</evidence>
<dbReference type="GO" id="GO:0006310">
    <property type="term" value="P:DNA recombination"/>
    <property type="evidence" value="ECO:0007669"/>
    <property type="project" value="UniProtKB-KW"/>
</dbReference>
<dbReference type="GO" id="GO:0003677">
    <property type="term" value="F:DNA binding"/>
    <property type="evidence" value="ECO:0007669"/>
    <property type="project" value="UniProtKB-UniRule"/>
</dbReference>
<feature type="coiled-coil region" evidence="4">
    <location>
        <begin position="5"/>
        <end position="39"/>
    </location>
</feature>
<evidence type="ECO:0000256" key="3">
    <source>
        <dbReference type="PROSITE-ProRule" id="PRU01248"/>
    </source>
</evidence>
<evidence type="ECO:0000259" key="6">
    <source>
        <dbReference type="PROSITE" id="PS51900"/>
    </source>
</evidence>
<keyword evidence="8" id="KW-1185">Reference proteome</keyword>
<evidence type="ECO:0000313" key="8">
    <source>
        <dbReference type="Proteomes" id="UP000480185"/>
    </source>
</evidence>
<dbReference type="PANTHER" id="PTHR34605:SF3">
    <property type="entry name" value="P CELL-TYPE AGGLUTINATION PROTEIN MAP4-LIKE-RELATED"/>
    <property type="match status" value="1"/>
</dbReference>
<dbReference type="GO" id="GO:0015074">
    <property type="term" value="P:DNA integration"/>
    <property type="evidence" value="ECO:0007669"/>
    <property type="project" value="InterPro"/>
</dbReference>
<feature type="domain" description="Tyr recombinase" evidence="5">
    <location>
        <begin position="125"/>
        <end position="320"/>
    </location>
</feature>
<proteinExistence type="predicted"/>
<dbReference type="RefSeq" id="WP_153728620.1">
    <property type="nucleotide sequence ID" value="NZ_WJNH01000006.1"/>
</dbReference>
<dbReference type="AlphaFoldDB" id="A0A6G1X7C5"/>
<sequence>MIDDFKLQTQQTNELSTEVQELQKEAREHLANSKSKNTKRAYGTDWNQFESWCQAHALESLPTEPQTLVSYITFLGRTKKAATIKRKMTAISQRHETAGFKSPTKTALVKGVWEGIQRRIGIKEEGKEALWLHELRRVIEVLPQNKLIGVRNRAILVIGWSAALRRSELVSLNIEDISKTRDGLILQLNKSKTDQKGEGHMIALPFGSNPTTCPVRSFEDWIAAADITEGALFRRVDRHGNVMGRLTDQSVRLVVKKCCEDVGLDAKRYGAHSLRSGFCSTAAKAGKAEHQIMKQTRHKRSDSLQRYIKKANLFDDNAASGIGL</sequence>
<dbReference type="InterPro" id="IPR044068">
    <property type="entry name" value="CB"/>
</dbReference>
<keyword evidence="2" id="KW-0233">DNA recombination</keyword>
<dbReference type="Pfam" id="PF00589">
    <property type="entry name" value="Phage_integrase"/>
    <property type="match status" value="1"/>
</dbReference>
<protein>
    <submittedName>
        <fullName evidence="7">Tyrosine-type recombinase/integrase</fullName>
    </submittedName>
</protein>
<dbReference type="SUPFAM" id="SSF56349">
    <property type="entry name" value="DNA breaking-rejoining enzymes"/>
    <property type="match status" value="1"/>
</dbReference>
<dbReference type="PROSITE" id="PS51898">
    <property type="entry name" value="TYR_RECOMBINASE"/>
    <property type="match status" value="1"/>
</dbReference>
<dbReference type="CDD" id="cd00799">
    <property type="entry name" value="INT_Cre_C"/>
    <property type="match status" value="1"/>
</dbReference>